<feature type="compositionally biased region" description="Basic and acidic residues" evidence="2">
    <location>
        <begin position="350"/>
        <end position="361"/>
    </location>
</feature>
<evidence type="ECO:0000256" key="2">
    <source>
        <dbReference type="SAM" id="MobiDB-lite"/>
    </source>
</evidence>
<name>A0A422Q7D8_9TRYP</name>
<accession>A0A422Q7D8</accession>
<feature type="region of interest" description="Disordered" evidence="2">
    <location>
        <begin position="497"/>
        <end position="586"/>
    </location>
</feature>
<feature type="compositionally biased region" description="Basic and acidic residues" evidence="2">
    <location>
        <begin position="72"/>
        <end position="84"/>
    </location>
</feature>
<comment type="caution">
    <text evidence="3">The sequence shown here is derived from an EMBL/GenBank/DDBJ whole genome shotgun (WGS) entry which is preliminary data.</text>
</comment>
<feature type="compositionally biased region" description="Basic and acidic residues" evidence="2">
    <location>
        <begin position="564"/>
        <end position="578"/>
    </location>
</feature>
<feature type="region of interest" description="Disordered" evidence="2">
    <location>
        <begin position="311"/>
        <end position="361"/>
    </location>
</feature>
<proteinExistence type="predicted"/>
<dbReference type="PANTHER" id="PTHR37028:SF4">
    <property type="entry name" value="ALMS MOTIF DOMAIN-CONTAINING PROTEIN"/>
    <property type="match status" value="1"/>
</dbReference>
<feature type="region of interest" description="Disordered" evidence="2">
    <location>
        <begin position="1"/>
        <end position="87"/>
    </location>
</feature>
<feature type="region of interest" description="Disordered" evidence="2">
    <location>
        <begin position="411"/>
        <end position="436"/>
    </location>
</feature>
<keyword evidence="4" id="KW-1185">Reference proteome</keyword>
<evidence type="ECO:0000313" key="3">
    <source>
        <dbReference type="EMBL" id="RNF25864.1"/>
    </source>
</evidence>
<feature type="compositionally biased region" description="Low complexity" evidence="2">
    <location>
        <begin position="40"/>
        <end position="60"/>
    </location>
</feature>
<sequence>MRSPASPTAGATAAEGGAPLPSSPAAATGDSPTEDTAVLPQKEGQQPGEEGAARGEAQGPTTPMHSAMKGRSGRERSTDLKPRFNPDVSVIETPSYVLVMNGEEGEEEAEELAVFNRLYEEAKARLERAKAATGSEAEAAESDAKECTFSPDVSSYAKQLGKYANFREFLLSQEEHRKMSAMQFGKKKEKVLSEERLSLFEDMPRKHSLRIIAYLEKERQYKGPIKGWRERFRAYMKRLQEQDRELTPCKSKTHADASSVHSAPLRDDAVFERLYEEAAVRARSQRVVTMTQLEKESRELYCPVTNESEYWASGSQSSGASHRRGRRSSSSSWGSSTQRRSSRSGHTASAHRDPSGSVFDELHAMSEEYRRRRELRALEAMSNREEFTFRPATNPQSSKIIMERAIARARGELPERATRKQGSGETEADSQERRRSSVRFNPDIFCSRLQRKEAERLWRLAALQRSLRLAEASECTFRPSISRTSQAMALQRGYGQITFAPGSPDASPPQPRRHPLGSGEDDDEDDDGVPRRGDGSGTPQRDLLRHRPRPQQEAPPRRSGGNGERARRDATGAKRDDSSGEATVGRVFDVAESEGGYIAALSSEIQGVLSQWSEAAARARATT</sequence>
<evidence type="ECO:0000313" key="4">
    <source>
        <dbReference type="Proteomes" id="UP000284403"/>
    </source>
</evidence>
<reference evidence="3 4" key="1">
    <citation type="journal article" date="2018" name="BMC Genomics">
        <title>Genomic comparison of Trypanosoma conorhini and Trypanosoma rangeli to Trypanosoma cruzi strains of high and low virulence.</title>
        <authorList>
            <person name="Bradwell K.R."/>
            <person name="Koparde V.N."/>
            <person name="Matveyev A.V."/>
            <person name="Serrano M.G."/>
            <person name="Alves J.M."/>
            <person name="Parikh H."/>
            <person name="Huang B."/>
            <person name="Lee V."/>
            <person name="Espinosa-Alvarez O."/>
            <person name="Ortiz P.A."/>
            <person name="Costa-Martins A.G."/>
            <person name="Teixeira M.M."/>
            <person name="Buck G.A."/>
        </authorList>
    </citation>
    <scope>NUCLEOTIDE SEQUENCE [LARGE SCALE GENOMIC DNA]</scope>
    <source>
        <strain evidence="3 4">025E</strain>
    </source>
</reference>
<keyword evidence="1" id="KW-0175">Coiled coil</keyword>
<dbReference type="GeneID" id="40315480"/>
<feature type="compositionally biased region" description="Low complexity" evidence="2">
    <location>
        <begin position="1"/>
        <end position="27"/>
    </location>
</feature>
<dbReference type="EMBL" id="MKKU01000068">
    <property type="protein sequence ID" value="RNF25864.1"/>
    <property type="molecule type" value="Genomic_DNA"/>
</dbReference>
<evidence type="ECO:0000256" key="1">
    <source>
        <dbReference type="SAM" id="Coils"/>
    </source>
</evidence>
<feature type="compositionally biased region" description="Low complexity" evidence="2">
    <location>
        <begin position="311"/>
        <end position="320"/>
    </location>
</feature>
<dbReference type="Proteomes" id="UP000284403">
    <property type="component" value="Unassembled WGS sequence"/>
</dbReference>
<protein>
    <submittedName>
        <fullName evidence="3">Uncharacterized protein</fullName>
    </submittedName>
</protein>
<gene>
    <name evidence="3" type="ORF">Tco025E_01869</name>
</gene>
<feature type="coiled-coil region" evidence="1">
    <location>
        <begin position="112"/>
        <end position="143"/>
    </location>
</feature>
<dbReference type="PANTHER" id="PTHR37028">
    <property type="entry name" value="UNNAMED PRODUCT-RELATED"/>
    <property type="match status" value="1"/>
</dbReference>
<dbReference type="OrthoDB" id="246992at2759"/>
<dbReference type="RefSeq" id="XP_029231070.1">
    <property type="nucleotide sequence ID" value="XM_029368805.1"/>
</dbReference>
<feature type="compositionally biased region" description="Low complexity" evidence="2">
    <location>
        <begin position="328"/>
        <end position="347"/>
    </location>
</feature>
<organism evidence="3 4">
    <name type="scientific">Trypanosoma conorhini</name>
    <dbReference type="NCBI Taxonomy" id="83891"/>
    <lineage>
        <taxon>Eukaryota</taxon>
        <taxon>Discoba</taxon>
        <taxon>Euglenozoa</taxon>
        <taxon>Kinetoplastea</taxon>
        <taxon>Metakinetoplastina</taxon>
        <taxon>Trypanosomatida</taxon>
        <taxon>Trypanosomatidae</taxon>
        <taxon>Trypanosoma</taxon>
    </lineage>
</organism>
<dbReference type="AlphaFoldDB" id="A0A422Q7D8"/>